<dbReference type="SUPFAM" id="SSF52242">
    <property type="entry name" value="Cobalamin (vitamin B12)-binding domain"/>
    <property type="match status" value="1"/>
</dbReference>
<proteinExistence type="predicted"/>
<dbReference type="STRING" id="447595.SAMN05660826_01829"/>
<name>A0A1M7L9I4_9FIRM</name>
<dbReference type="SUPFAM" id="SSF51703">
    <property type="entry name" value="Cobalamin (vitamin B12)-dependent enzymes"/>
    <property type="match status" value="1"/>
</dbReference>
<keyword evidence="3" id="KW-0413">Isomerase</keyword>
<reference evidence="7" key="1">
    <citation type="submission" date="2016-11" db="EMBL/GenBank/DDBJ databases">
        <authorList>
            <person name="Varghese N."/>
            <person name="Submissions S."/>
        </authorList>
    </citation>
    <scope>NUCLEOTIDE SEQUENCE [LARGE SCALE GENOMIC DNA]</scope>
    <source>
        <strain evidence="7">DSM 18802</strain>
    </source>
</reference>
<evidence type="ECO:0000256" key="3">
    <source>
        <dbReference type="ARBA" id="ARBA00023235"/>
    </source>
</evidence>
<dbReference type="InterPro" id="IPR036724">
    <property type="entry name" value="Cobalamin-bd_sf"/>
</dbReference>
<keyword evidence="4" id="KW-0170">Cobalt</keyword>
<organism evidence="6 7">
    <name type="scientific">Caldanaerovirga acetigignens</name>
    <dbReference type="NCBI Taxonomy" id="447595"/>
    <lineage>
        <taxon>Bacteria</taxon>
        <taxon>Bacillati</taxon>
        <taxon>Bacillota</taxon>
        <taxon>Clostridia</taxon>
        <taxon>Thermosediminibacterales</taxon>
        <taxon>Thermosediminibacteraceae</taxon>
        <taxon>Caldanaerovirga</taxon>
    </lineage>
</organism>
<evidence type="ECO:0000256" key="4">
    <source>
        <dbReference type="ARBA" id="ARBA00023285"/>
    </source>
</evidence>
<evidence type="ECO:0000259" key="5">
    <source>
        <dbReference type="PROSITE" id="PS51332"/>
    </source>
</evidence>
<keyword evidence="2" id="KW-0846">Cobalamin</keyword>
<protein>
    <submittedName>
        <fullName evidence="6">Methylmalonyl-CoA mutase C-terminal domain-containing protein</fullName>
    </submittedName>
</protein>
<sequence length="610" mass="66812">MTLQKKKVLLAPLDPVHDIGLKMIKRGLELAGHDAILLPPDYSPEEIIKAAIDNNVDVILISRTLGYRVAEILGSFIDLAEASGLRERVKIGIGGMAIKPELAAELGFDAGFGPGTTVEEAIAFVEGREYIKKDKDAQKKKKDITQKYDYTFKDKRIEKLLNAIADEIIEYVKGKTTPGIERAKIREKMLESNDEVELRQLRKEYAAFCDDIVKAYYANGMLKEKTRQLTSQELQALKSYLEKVKAKMKPLNLQHIDTNPVVFIQYGTGCPFMDIAHIKTCEAWGADGVVHFDPSWGARTEGFYEGFITHEEDGSIITYENLRLIKDALMPSTLWQVRAHRGLNTPETVLLAGRVGADLTKINIAYGSLGGGTDPERLTVDAVAAIKYAAKFKMPFDVVTNEELCGVPAHKAFAGMLIVTMLGLKLGARPILQPLFCYSPEVMINGQMEDNYIDFNAAKIIALKRIINAPIWCGAPIGFLTQTEDRVQSSLSTALHASLASSLEVDGISIASADEAYSGGPISAASRVDTLRATQSAFRFFGHAKIIPTENSEVWASQIMEGIESTLESVVKNGSFVDALYKGLLGSREEGAYPGRAGRGTVKNIISGGN</sequence>
<dbReference type="GO" id="GO:0046872">
    <property type="term" value="F:metal ion binding"/>
    <property type="evidence" value="ECO:0007669"/>
    <property type="project" value="InterPro"/>
</dbReference>
<accession>A0A1M7L9I4</accession>
<dbReference type="Proteomes" id="UP000184375">
    <property type="component" value="Unassembled WGS sequence"/>
</dbReference>
<dbReference type="OrthoDB" id="9782063at2"/>
<dbReference type="EMBL" id="FRCR01000011">
    <property type="protein sequence ID" value="SHM74445.1"/>
    <property type="molecule type" value="Genomic_DNA"/>
</dbReference>
<evidence type="ECO:0000313" key="7">
    <source>
        <dbReference type="Proteomes" id="UP000184375"/>
    </source>
</evidence>
<dbReference type="AlphaFoldDB" id="A0A1M7L9I4"/>
<dbReference type="GO" id="GO:0016853">
    <property type="term" value="F:isomerase activity"/>
    <property type="evidence" value="ECO:0007669"/>
    <property type="project" value="UniProtKB-KW"/>
</dbReference>
<gene>
    <name evidence="6" type="ORF">SAMN05660826_01829</name>
</gene>
<dbReference type="GO" id="GO:0031419">
    <property type="term" value="F:cobalamin binding"/>
    <property type="evidence" value="ECO:0007669"/>
    <property type="project" value="UniProtKB-KW"/>
</dbReference>
<evidence type="ECO:0000313" key="6">
    <source>
        <dbReference type="EMBL" id="SHM74445.1"/>
    </source>
</evidence>
<dbReference type="Pfam" id="PF02310">
    <property type="entry name" value="B12-binding"/>
    <property type="match status" value="1"/>
</dbReference>
<evidence type="ECO:0000256" key="1">
    <source>
        <dbReference type="ARBA" id="ARBA00001922"/>
    </source>
</evidence>
<comment type="cofactor">
    <cofactor evidence="1">
        <name>adenosylcob(III)alamin</name>
        <dbReference type="ChEBI" id="CHEBI:18408"/>
    </cofactor>
</comment>
<evidence type="ECO:0000256" key="2">
    <source>
        <dbReference type="ARBA" id="ARBA00022628"/>
    </source>
</evidence>
<feature type="domain" description="B12-binding" evidence="5">
    <location>
        <begin position="4"/>
        <end position="132"/>
    </location>
</feature>
<dbReference type="InterPro" id="IPR016176">
    <property type="entry name" value="Cbl-dep_enz_cat"/>
</dbReference>
<keyword evidence="7" id="KW-1185">Reference proteome</keyword>
<dbReference type="RefSeq" id="WP_073257735.1">
    <property type="nucleotide sequence ID" value="NZ_FRCR01000011.1"/>
</dbReference>
<dbReference type="InterPro" id="IPR006158">
    <property type="entry name" value="Cobalamin-bd"/>
</dbReference>
<dbReference type="PROSITE" id="PS51332">
    <property type="entry name" value="B12_BINDING"/>
    <property type="match status" value="1"/>
</dbReference>
<dbReference type="Gene3D" id="3.40.50.280">
    <property type="entry name" value="Cobalamin-binding domain"/>
    <property type="match status" value="1"/>
</dbReference>